<dbReference type="Proteomes" id="UP000688137">
    <property type="component" value="Unassembled WGS sequence"/>
</dbReference>
<dbReference type="AlphaFoldDB" id="A0A8S1LCJ6"/>
<dbReference type="EMBL" id="CAJJDM010000033">
    <property type="protein sequence ID" value="CAD8063233.1"/>
    <property type="molecule type" value="Genomic_DNA"/>
</dbReference>
<sequence>MKRRLEKQKLQLNFNMLIPPKSKRHQTIDQEEYLFQQRKNFDPYIEMMKKQQQQEINLFRKAFANIASSRIHAQHLSEKREQIVLTVHKKKRVQPKSEFKLPTLGQGEKTERVKIKFPPQRIKKIFV</sequence>
<comment type="caution">
    <text evidence="1">The sequence shown here is derived from an EMBL/GenBank/DDBJ whole genome shotgun (WGS) entry which is preliminary data.</text>
</comment>
<evidence type="ECO:0000313" key="2">
    <source>
        <dbReference type="Proteomes" id="UP000688137"/>
    </source>
</evidence>
<accession>A0A8S1LCJ6</accession>
<proteinExistence type="predicted"/>
<gene>
    <name evidence="1" type="ORF">PPRIM_AZ9-3.1.T0340217</name>
</gene>
<dbReference type="OMA" id="HAQHINE"/>
<reference evidence="1" key="1">
    <citation type="submission" date="2021-01" db="EMBL/GenBank/DDBJ databases">
        <authorList>
            <consortium name="Genoscope - CEA"/>
            <person name="William W."/>
        </authorList>
    </citation>
    <scope>NUCLEOTIDE SEQUENCE</scope>
</reference>
<organism evidence="1 2">
    <name type="scientific">Paramecium primaurelia</name>
    <dbReference type="NCBI Taxonomy" id="5886"/>
    <lineage>
        <taxon>Eukaryota</taxon>
        <taxon>Sar</taxon>
        <taxon>Alveolata</taxon>
        <taxon>Ciliophora</taxon>
        <taxon>Intramacronucleata</taxon>
        <taxon>Oligohymenophorea</taxon>
        <taxon>Peniculida</taxon>
        <taxon>Parameciidae</taxon>
        <taxon>Paramecium</taxon>
    </lineage>
</organism>
<protein>
    <submittedName>
        <fullName evidence="1">Uncharacterized protein</fullName>
    </submittedName>
</protein>
<evidence type="ECO:0000313" key="1">
    <source>
        <dbReference type="EMBL" id="CAD8063233.1"/>
    </source>
</evidence>
<keyword evidence="2" id="KW-1185">Reference proteome</keyword>
<name>A0A8S1LCJ6_PARPR</name>